<organism evidence="1 2">
    <name type="scientific">Parelaphostrongylus tenuis</name>
    <name type="common">Meningeal worm</name>
    <dbReference type="NCBI Taxonomy" id="148309"/>
    <lineage>
        <taxon>Eukaryota</taxon>
        <taxon>Metazoa</taxon>
        <taxon>Ecdysozoa</taxon>
        <taxon>Nematoda</taxon>
        <taxon>Chromadorea</taxon>
        <taxon>Rhabditida</taxon>
        <taxon>Rhabditina</taxon>
        <taxon>Rhabditomorpha</taxon>
        <taxon>Strongyloidea</taxon>
        <taxon>Metastrongylidae</taxon>
        <taxon>Parelaphostrongylus</taxon>
    </lineage>
</organism>
<reference evidence="1" key="1">
    <citation type="submission" date="2021-06" db="EMBL/GenBank/DDBJ databases">
        <title>Parelaphostrongylus tenuis whole genome reference sequence.</title>
        <authorList>
            <person name="Garwood T.J."/>
            <person name="Larsen P.A."/>
            <person name="Fountain-Jones N.M."/>
            <person name="Garbe J.R."/>
            <person name="Macchietto M.G."/>
            <person name="Kania S.A."/>
            <person name="Gerhold R.W."/>
            <person name="Richards J.E."/>
            <person name="Wolf T.M."/>
        </authorList>
    </citation>
    <scope>NUCLEOTIDE SEQUENCE</scope>
    <source>
        <strain evidence="1">MNPRO001-30</strain>
        <tissue evidence="1">Meninges</tissue>
    </source>
</reference>
<evidence type="ECO:0000313" key="1">
    <source>
        <dbReference type="EMBL" id="KAJ1350225.1"/>
    </source>
</evidence>
<sequence>MLLQGAKRYSDGAISVLYSGCASGIEMMVAYHLNFWIVSIIFEKPSEYVFANVE</sequence>
<comment type="caution">
    <text evidence="1">The sequence shown here is derived from an EMBL/GenBank/DDBJ whole genome shotgun (WGS) entry which is preliminary data.</text>
</comment>
<accession>A0AAD5M2X8</accession>
<dbReference type="Proteomes" id="UP001196413">
    <property type="component" value="Unassembled WGS sequence"/>
</dbReference>
<evidence type="ECO:0000313" key="2">
    <source>
        <dbReference type="Proteomes" id="UP001196413"/>
    </source>
</evidence>
<dbReference type="EMBL" id="JAHQIW010000816">
    <property type="protein sequence ID" value="KAJ1350225.1"/>
    <property type="molecule type" value="Genomic_DNA"/>
</dbReference>
<keyword evidence="2" id="KW-1185">Reference proteome</keyword>
<proteinExistence type="predicted"/>
<protein>
    <submittedName>
        <fullName evidence="1">Uncharacterized protein</fullName>
    </submittedName>
</protein>
<gene>
    <name evidence="1" type="ORF">KIN20_005964</name>
</gene>
<name>A0AAD5M2X8_PARTN</name>
<dbReference type="AlphaFoldDB" id="A0AAD5M2X8"/>